<gene>
    <name evidence="4" type="ORF">FD47_GL001119</name>
</gene>
<dbReference type="InterPro" id="IPR003675">
    <property type="entry name" value="Rce1/LyrA-like_dom"/>
</dbReference>
<keyword evidence="4" id="KW-0378">Hydrolase</keyword>
<name>A0A0R1YT04_9LACO</name>
<dbReference type="AlphaFoldDB" id="A0A0R1YT04"/>
<accession>A0A0R1YT04</accession>
<sequence length="386" mass="43378">MQFIFKLEAVLAFIIIGGAFLLKSSSLMTPRKEIIIAGILCFSALLLQERVSNRFVLVTNNFLRLILVALFPFTVMTAISILAHPLIGTHSFQKWLVLIISFVVFIGAIILYIQKVLRPTAGITMRILTSYVLISSFTFIAITSKTFGFPFSYTVPLVPFAIILIFGILMYVMKLWGYRLPRWGINSKVNYWWLFLAIITALLNWGLTAGSWSRLFGHFDLAVAQTAIVGIVLTIVWTGLKEEFMFRYLTLWPLLMMKIKSDKTRVLVAILISSTIFGLYHASNVGHQSVLETCLQIFAAFGVGMVFSVITLYTGNIWIVVALHSMIDLIGYPITNSGPFSGLVSAYEIEFIIITRIIELVVVFLMLGNHKVQAAIKQTLANIRTR</sequence>
<feature type="transmembrane region" description="Helical" evidence="2">
    <location>
        <begin position="219"/>
        <end position="240"/>
    </location>
</feature>
<feature type="domain" description="CAAX prenyl protease 2/Lysostaphin resistance protein A-like" evidence="3">
    <location>
        <begin position="226"/>
        <end position="330"/>
    </location>
</feature>
<dbReference type="PATRIC" id="fig|1423786.4.peg.1202"/>
<evidence type="ECO:0000256" key="2">
    <source>
        <dbReference type="SAM" id="Phobius"/>
    </source>
</evidence>
<evidence type="ECO:0000313" key="4">
    <source>
        <dbReference type="EMBL" id="KRM43908.1"/>
    </source>
</evidence>
<dbReference type="EMBL" id="AZFZ01000024">
    <property type="protein sequence ID" value="KRM43908.1"/>
    <property type="molecule type" value="Genomic_DNA"/>
</dbReference>
<comment type="similarity">
    <text evidence="1">Belongs to the UPF0177 family.</text>
</comment>
<feature type="transmembrane region" description="Helical" evidence="2">
    <location>
        <begin position="125"/>
        <end position="144"/>
    </location>
</feature>
<protein>
    <submittedName>
        <fullName evidence="4">CAAX amino terminal protease family protein</fullName>
    </submittedName>
</protein>
<evidence type="ECO:0000313" key="5">
    <source>
        <dbReference type="Proteomes" id="UP000051010"/>
    </source>
</evidence>
<feature type="transmembrane region" description="Helical" evidence="2">
    <location>
        <begin position="189"/>
        <end position="207"/>
    </location>
</feature>
<proteinExistence type="inferred from homology"/>
<dbReference type="GO" id="GO:0006508">
    <property type="term" value="P:proteolysis"/>
    <property type="evidence" value="ECO:0007669"/>
    <property type="project" value="UniProtKB-KW"/>
</dbReference>
<dbReference type="Pfam" id="PF02517">
    <property type="entry name" value="Rce1-like"/>
    <property type="match status" value="1"/>
</dbReference>
<feature type="transmembrane region" description="Helical" evidence="2">
    <location>
        <begin position="266"/>
        <end position="283"/>
    </location>
</feature>
<evidence type="ECO:0000256" key="1">
    <source>
        <dbReference type="ARBA" id="ARBA00009067"/>
    </source>
</evidence>
<dbReference type="GO" id="GO:0004175">
    <property type="term" value="F:endopeptidase activity"/>
    <property type="evidence" value="ECO:0007669"/>
    <property type="project" value="UniProtKB-ARBA"/>
</dbReference>
<keyword evidence="2" id="KW-1133">Transmembrane helix</keyword>
<keyword evidence="2" id="KW-0472">Membrane</keyword>
<feature type="transmembrane region" description="Helical" evidence="2">
    <location>
        <begin position="34"/>
        <end position="51"/>
    </location>
</feature>
<feature type="transmembrane region" description="Helical" evidence="2">
    <location>
        <begin position="156"/>
        <end position="177"/>
    </location>
</feature>
<reference evidence="4 5" key="1">
    <citation type="journal article" date="2015" name="Genome Announc.">
        <title>Expanding the biotechnology potential of lactobacilli through comparative genomics of 213 strains and associated genera.</title>
        <authorList>
            <person name="Sun Z."/>
            <person name="Harris H.M."/>
            <person name="McCann A."/>
            <person name="Guo C."/>
            <person name="Argimon S."/>
            <person name="Zhang W."/>
            <person name="Yang X."/>
            <person name="Jeffery I.B."/>
            <person name="Cooney J.C."/>
            <person name="Kagawa T.F."/>
            <person name="Liu W."/>
            <person name="Song Y."/>
            <person name="Salvetti E."/>
            <person name="Wrobel A."/>
            <person name="Rasinkangas P."/>
            <person name="Parkhill J."/>
            <person name="Rea M.C."/>
            <person name="O'Sullivan O."/>
            <person name="Ritari J."/>
            <person name="Douillard F.P."/>
            <person name="Paul Ross R."/>
            <person name="Yang R."/>
            <person name="Briner A.E."/>
            <person name="Felis G.E."/>
            <person name="de Vos W.M."/>
            <person name="Barrangou R."/>
            <person name="Klaenhammer T.R."/>
            <person name="Caufield P.W."/>
            <person name="Cui Y."/>
            <person name="Zhang H."/>
            <person name="O'Toole P.W."/>
        </authorList>
    </citation>
    <scope>NUCLEOTIDE SEQUENCE [LARGE SCALE GENOMIC DNA]</scope>
    <source>
        <strain evidence="4 5">DSM 18390</strain>
    </source>
</reference>
<organism evidence="4 5">
    <name type="scientific">Lentilactobacillus parafarraginis DSM 18390 = JCM 14109</name>
    <dbReference type="NCBI Taxonomy" id="1423786"/>
    <lineage>
        <taxon>Bacteria</taxon>
        <taxon>Bacillati</taxon>
        <taxon>Bacillota</taxon>
        <taxon>Bacilli</taxon>
        <taxon>Lactobacillales</taxon>
        <taxon>Lactobacillaceae</taxon>
        <taxon>Lentilactobacillus</taxon>
    </lineage>
</organism>
<keyword evidence="4" id="KW-0645">Protease</keyword>
<feature type="transmembrane region" description="Helical" evidence="2">
    <location>
        <begin position="95"/>
        <end position="113"/>
    </location>
</feature>
<feature type="transmembrane region" description="Helical" evidence="2">
    <location>
        <begin position="289"/>
        <end position="310"/>
    </location>
</feature>
<comment type="caution">
    <text evidence="4">The sequence shown here is derived from an EMBL/GenBank/DDBJ whole genome shotgun (WGS) entry which is preliminary data.</text>
</comment>
<dbReference type="Proteomes" id="UP000051010">
    <property type="component" value="Unassembled WGS sequence"/>
</dbReference>
<keyword evidence="2" id="KW-0812">Transmembrane</keyword>
<feature type="transmembrane region" description="Helical" evidence="2">
    <location>
        <begin position="7"/>
        <end position="28"/>
    </location>
</feature>
<evidence type="ECO:0000259" key="3">
    <source>
        <dbReference type="Pfam" id="PF02517"/>
    </source>
</evidence>
<dbReference type="GO" id="GO:0080120">
    <property type="term" value="P:CAAX-box protein maturation"/>
    <property type="evidence" value="ECO:0007669"/>
    <property type="project" value="UniProtKB-ARBA"/>
</dbReference>
<feature type="transmembrane region" description="Helical" evidence="2">
    <location>
        <begin position="63"/>
        <end position="83"/>
    </location>
</feature>